<keyword evidence="2" id="KW-1185">Reference proteome</keyword>
<evidence type="ECO:0000313" key="2">
    <source>
        <dbReference type="Proteomes" id="UP000625711"/>
    </source>
</evidence>
<accession>A0A834ID67</accession>
<organism evidence="1 2">
    <name type="scientific">Rhynchophorus ferrugineus</name>
    <name type="common">Red palm weevil</name>
    <name type="synonym">Curculio ferrugineus</name>
    <dbReference type="NCBI Taxonomy" id="354439"/>
    <lineage>
        <taxon>Eukaryota</taxon>
        <taxon>Metazoa</taxon>
        <taxon>Ecdysozoa</taxon>
        <taxon>Arthropoda</taxon>
        <taxon>Hexapoda</taxon>
        <taxon>Insecta</taxon>
        <taxon>Pterygota</taxon>
        <taxon>Neoptera</taxon>
        <taxon>Endopterygota</taxon>
        <taxon>Coleoptera</taxon>
        <taxon>Polyphaga</taxon>
        <taxon>Cucujiformia</taxon>
        <taxon>Curculionidae</taxon>
        <taxon>Dryophthorinae</taxon>
        <taxon>Rhynchophorus</taxon>
    </lineage>
</organism>
<evidence type="ECO:0000313" key="1">
    <source>
        <dbReference type="EMBL" id="KAF7278559.1"/>
    </source>
</evidence>
<reference evidence="1" key="1">
    <citation type="submission" date="2020-08" db="EMBL/GenBank/DDBJ databases">
        <title>Genome sequencing and assembly of the red palm weevil Rhynchophorus ferrugineus.</title>
        <authorList>
            <person name="Dias G.B."/>
            <person name="Bergman C.M."/>
            <person name="Manee M."/>
        </authorList>
    </citation>
    <scope>NUCLEOTIDE SEQUENCE</scope>
    <source>
        <strain evidence="1">AA-2017</strain>
        <tissue evidence="1">Whole larva</tissue>
    </source>
</reference>
<gene>
    <name evidence="1" type="ORF">GWI33_008262</name>
</gene>
<dbReference type="Proteomes" id="UP000625711">
    <property type="component" value="Unassembled WGS sequence"/>
</dbReference>
<dbReference type="AlphaFoldDB" id="A0A834ID67"/>
<proteinExistence type="predicted"/>
<name>A0A834ID67_RHYFE</name>
<sequence length="71" mass="7706">MRLKQILIIKRPSPRSQLNIPPLIPIGTASQTHPGVIGSSFSFLVAAGTSSCNRCPTKYHRTDGRPASLTY</sequence>
<protein>
    <submittedName>
        <fullName evidence="1">Uncharacterized protein</fullName>
    </submittedName>
</protein>
<dbReference type="EMBL" id="JAACXV010000397">
    <property type="protein sequence ID" value="KAF7278559.1"/>
    <property type="molecule type" value="Genomic_DNA"/>
</dbReference>
<comment type="caution">
    <text evidence="1">The sequence shown here is derived from an EMBL/GenBank/DDBJ whole genome shotgun (WGS) entry which is preliminary data.</text>
</comment>